<reference evidence="7" key="1">
    <citation type="submission" date="2023-07" db="EMBL/GenBank/DDBJ databases">
        <title>Ureibacillus sp. isolated from freshwater well.</title>
        <authorList>
            <person name="Kirdat K."/>
            <person name="Bhatt A."/>
            <person name="Teware R."/>
            <person name="Bhavsar Y."/>
            <person name="Yadav A."/>
        </authorList>
    </citation>
    <scope>NUCLEOTIDE SEQUENCE</scope>
    <source>
        <strain evidence="7">BA0131</strain>
    </source>
</reference>
<dbReference type="SUPFAM" id="SSF52788">
    <property type="entry name" value="Phosphotyrosine protein phosphatases I"/>
    <property type="match status" value="1"/>
</dbReference>
<comment type="similarity">
    <text evidence="1">Belongs to the low molecular weight phosphotyrosine protein phosphatase family.</text>
</comment>
<dbReference type="Pfam" id="PF01451">
    <property type="entry name" value="LMWPc"/>
    <property type="match status" value="1"/>
</dbReference>
<protein>
    <recommendedName>
        <fullName evidence="2">protein-tyrosine-phosphatase</fullName>
        <ecNumber evidence="2">3.1.3.48</ecNumber>
    </recommendedName>
</protein>
<evidence type="ECO:0000259" key="6">
    <source>
        <dbReference type="SMART" id="SM00226"/>
    </source>
</evidence>
<dbReference type="InterPro" id="IPR017867">
    <property type="entry name" value="Tyr_phospatase_low_mol_wt"/>
</dbReference>
<comment type="caution">
    <text evidence="7">The sequence shown here is derived from an EMBL/GenBank/DDBJ whole genome shotgun (WGS) entry which is preliminary data.</text>
</comment>
<dbReference type="EMBL" id="JAUHTQ010000017">
    <property type="protein sequence ID" value="MDN4495195.1"/>
    <property type="molecule type" value="Genomic_DNA"/>
</dbReference>
<keyword evidence="3 7" id="KW-0378">Hydrolase</keyword>
<name>A0ABT8GUV5_9BACL</name>
<organism evidence="7 8">
    <name type="scientific">Ureibacillus aquaedulcis</name>
    <dbReference type="NCBI Taxonomy" id="3058421"/>
    <lineage>
        <taxon>Bacteria</taxon>
        <taxon>Bacillati</taxon>
        <taxon>Bacillota</taxon>
        <taxon>Bacilli</taxon>
        <taxon>Bacillales</taxon>
        <taxon>Caryophanaceae</taxon>
        <taxon>Ureibacillus</taxon>
    </lineage>
</organism>
<sequence>MKRVLFVCLGNICRSPMAEAVMHDLVEQRGLSNSIKVDSAATSSWHVGEVPHKGTQKKLKEFGISTSGMKGRQLSDEDFKAFDYIVGMDSSNVQNIREMLGQPDHPKIFRFLDLTPHRKDVPDPYYTGDFQETYELVVDGCEALLHKILADLE</sequence>
<evidence type="ECO:0000256" key="4">
    <source>
        <dbReference type="ARBA" id="ARBA00022912"/>
    </source>
</evidence>
<evidence type="ECO:0000313" key="7">
    <source>
        <dbReference type="EMBL" id="MDN4495195.1"/>
    </source>
</evidence>
<dbReference type="InterPro" id="IPR050438">
    <property type="entry name" value="LMW_PTPase"/>
</dbReference>
<dbReference type="Proteomes" id="UP001172743">
    <property type="component" value="Unassembled WGS sequence"/>
</dbReference>
<comment type="catalytic activity">
    <reaction evidence="5">
        <text>O-phospho-L-tyrosyl-[protein] + H2O = L-tyrosyl-[protein] + phosphate</text>
        <dbReference type="Rhea" id="RHEA:10684"/>
        <dbReference type="Rhea" id="RHEA-COMP:10136"/>
        <dbReference type="Rhea" id="RHEA-COMP:20101"/>
        <dbReference type="ChEBI" id="CHEBI:15377"/>
        <dbReference type="ChEBI" id="CHEBI:43474"/>
        <dbReference type="ChEBI" id="CHEBI:46858"/>
        <dbReference type="ChEBI" id="CHEBI:61978"/>
        <dbReference type="EC" id="3.1.3.48"/>
    </reaction>
</comment>
<proteinExistence type="inferred from homology"/>
<dbReference type="InterPro" id="IPR023485">
    <property type="entry name" value="Ptyr_pPase"/>
</dbReference>
<keyword evidence="4" id="KW-0904">Protein phosphatase</keyword>
<dbReference type="PRINTS" id="PR00719">
    <property type="entry name" value="LMWPTPASE"/>
</dbReference>
<evidence type="ECO:0000256" key="1">
    <source>
        <dbReference type="ARBA" id="ARBA00011063"/>
    </source>
</evidence>
<dbReference type="Gene3D" id="3.40.50.2300">
    <property type="match status" value="1"/>
</dbReference>
<dbReference type="PANTHER" id="PTHR11717">
    <property type="entry name" value="LOW MOLECULAR WEIGHT PROTEIN TYROSINE PHOSPHATASE"/>
    <property type="match status" value="1"/>
</dbReference>
<keyword evidence="8" id="KW-1185">Reference proteome</keyword>
<dbReference type="GO" id="GO:0004725">
    <property type="term" value="F:protein tyrosine phosphatase activity"/>
    <property type="evidence" value="ECO:0007669"/>
    <property type="project" value="UniProtKB-EC"/>
</dbReference>
<dbReference type="EC" id="3.1.3.48" evidence="2"/>
<dbReference type="CDD" id="cd16343">
    <property type="entry name" value="LMWPTP"/>
    <property type="match status" value="1"/>
</dbReference>
<dbReference type="InterPro" id="IPR036196">
    <property type="entry name" value="Ptyr_pPase_sf"/>
</dbReference>
<evidence type="ECO:0000256" key="3">
    <source>
        <dbReference type="ARBA" id="ARBA00022801"/>
    </source>
</evidence>
<evidence type="ECO:0000256" key="5">
    <source>
        <dbReference type="ARBA" id="ARBA00051722"/>
    </source>
</evidence>
<dbReference type="RefSeq" id="WP_301139513.1">
    <property type="nucleotide sequence ID" value="NZ_JAUHTQ010000017.1"/>
</dbReference>
<gene>
    <name evidence="7" type="ORF">QYB95_16695</name>
</gene>
<feature type="domain" description="Phosphotyrosine protein phosphatase I" evidence="6">
    <location>
        <begin position="2"/>
        <end position="147"/>
    </location>
</feature>
<evidence type="ECO:0000313" key="8">
    <source>
        <dbReference type="Proteomes" id="UP001172743"/>
    </source>
</evidence>
<dbReference type="PANTHER" id="PTHR11717:SF7">
    <property type="entry name" value="LOW MOLECULAR WEIGHT PHOSPHOTYROSINE PROTEIN PHOSPHATASE"/>
    <property type="match status" value="1"/>
</dbReference>
<evidence type="ECO:0000256" key="2">
    <source>
        <dbReference type="ARBA" id="ARBA00013064"/>
    </source>
</evidence>
<dbReference type="SMART" id="SM00226">
    <property type="entry name" value="LMWPc"/>
    <property type="match status" value="1"/>
</dbReference>
<accession>A0ABT8GUV5</accession>